<gene>
    <name evidence="1" type="ORF">ERS013200_00569</name>
</gene>
<dbReference type="EMBL" id="CWQY01000002">
    <property type="protein sequence ID" value="CSC09642.1"/>
    <property type="molecule type" value="Genomic_DNA"/>
</dbReference>
<proteinExistence type="predicted"/>
<evidence type="ECO:0000313" key="1">
    <source>
        <dbReference type="EMBL" id="CSC09642.1"/>
    </source>
</evidence>
<dbReference type="AlphaFoldDB" id="A0A655XC55"/>
<evidence type="ECO:0000313" key="2">
    <source>
        <dbReference type="Proteomes" id="UP000041770"/>
    </source>
</evidence>
<reference evidence="1 2" key="1">
    <citation type="submission" date="2015-07" db="EMBL/GenBank/DDBJ databases">
        <authorList>
            <consortium name="Pathogen Informatics"/>
        </authorList>
    </citation>
    <scope>NUCLEOTIDE SEQUENCE [LARGE SCALE GENOMIC DNA]</scope>
    <source>
        <strain evidence="1 2">A316</strain>
    </source>
</reference>
<dbReference type="Proteomes" id="UP000041770">
    <property type="component" value="Unassembled WGS sequence"/>
</dbReference>
<organism evidence="1 2">
    <name type="scientific">Vibrio cholerae</name>
    <dbReference type="NCBI Taxonomy" id="666"/>
    <lineage>
        <taxon>Bacteria</taxon>
        <taxon>Pseudomonadati</taxon>
        <taxon>Pseudomonadota</taxon>
        <taxon>Gammaproteobacteria</taxon>
        <taxon>Vibrionales</taxon>
        <taxon>Vibrionaceae</taxon>
        <taxon>Vibrio</taxon>
    </lineage>
</organism>
<accession>A0A655XC55</accession>
<name>A0A655XC55_VIBCL</name>
<sequence length="75" mass="8574">MFARFMDKAVHQTFFSGEAVQKVDITFTVLHTKLTLHAITFERKSVIVDAHLLQQDRENLRDSLLLENAAVMTQG</sequence>
<protein>
    <submittedName>
        <fullName evidence="1">Uncharacterized protein</fullName>
    </submittedName>
</protein>